<dbReference type="Proteomes" id="UP000001208">
    <property type="component" value="Chromosome"/>
</dbReference>
<reference evidence="1 2" key="1">
    <citation type="submission" date="2008-06" db="EMBL/GenBank/DDBJ databases">
        <title>Complete sequence of Chloroherpeton thalassium ATCC 35110.</title>
        <authorList>
            <consortium name="US DOE Joint Genome Institute"/>
            <person name="Lucas S."/>
            <person name="Copeland A."/>
            <person name="Lapidus A."/>
            <person name="Glavina del Rio T."/>
            <person name="Dalin E."/>
            <person name="Tice H."/>
            <person name="Bruce D."/>
            <person name="Goodwin L."/>
            <person name="Pitluck S."/>
            <person name="Schmutz J."/>
            <person name="Larimer F."/>
            <person name="Land M."/>
            <person name="Hauser L."/>
            <person name="Kyrpides N."/>
            <person name="Mikhailova N."/>
            <person name="Liu Z."/>
            <person name="Li T."/>
            <person name="Zhao F."/>
            <person name="Overmann J."/>
            <person name="Bryant D.A."/>
            <person name="Richardson P."/>
        </authorList>
    </citation>
    <scope>NUCLEOTIDE SEQUENCE [LARGE SCALE GENOMIC DNA]</scope>
    <source>
        <strain evidence="2">ATCC 35110 / GB-78</strain>
    </source>
</reference>
<gene>
    <name evidence="1" type="ordered locus">Ctha_2259</name>
</gene>
<dbReference type="STRING" id="517418.Ctha_2259"/>
<evidence type="ECO:0000313" key="1">
    <source>
        <dbReference type="EMBL" id="ACF14710.1"/>
    </source>
</evidence>
<keyword evidence="2" id="KW-1185">Reference proteome</keyword>
<evidence type="ECO:0000313" key="2">
    <source>
        <dbReference type="Proteomes" id="UP000001208"/>
    </source>
</evidence>
<dbReference type="KEGG" id="cts:Ctha_2259"/>
<dbReference type="HOGENOM" id="CLU_2258729_0_0_10"/>
<dbReference type="EMBL" id="CP001100">
    <property type="protein sequence ID" value="ACF14710.1"/>
    <property type="molecule type" value="Genomic_DNA"/>
</dbReference>
<dbReference type="AlphaFoldDB" id="B3QW56"/>
<protein>
    <submittedName>
        <fullName evidence="1">Uncharacterized protein</fullName>
    </submittedName>
</protein>
<dbReference type="RefSeq" id="WP_012500793.1">
    <property type="nucleotide sequence ID" value="NC_011026.1"/>
</dbReference>
<proteinExistence type="predicted"/>
<name>B3QW56_CHLT3</name>
<accession>B3QW56</accession>
<sequence>MEHCWGFSCEDILKKNELQHIEKTAPLTELSSIKRPHIFFVLRKLTVKAFFDRVFSIIKIGLRLQILELPLTRETFLTFLDITSLCIIETLNGEFDFREVTLK</sequence>
<organism evidence="1 2">
    <name type="scientific">Chloroherpeton thalassium (strain ATCC 35110 / GB-78)</name>
    <dbReference type="NCBI Taxonomy" id="517418"/>
    <lineage>
        <taxon>Bacteria</taxon>
        <taxon>Pseudomonadati</taxon>
        <taxon>Chlorobiota</taxon>
        <taxon>Chlorobiia</taxon>
        <taxon>Chlorobiales</taxon>
        <taxon>Chloroherpetonaceae</taxon>
        <taxon>Chloroherpeton</taxon>
    </lineage>
</organism>